<reference evidence="3" key="1">
    <citation type="submission" date="2010-05" db="EMBL/GenBank/DDBJ databases">
        <title>Complete sequence of Methylotenera sp. 301.</title>
        <authorList>
            <person name="Lucas S."/>
            <person name="Copeland A."/>
            <person name="Lapidus A."/>
            <person name="Cheng J.-F."/>
            <person name="Bruce D."/>
            <person name="Goodwin L."/>
            <person name="Pitluck S."/>
            <person name="Clum A."/>
            <person name="Land M."/>
            <person name="Hauser L."/>
            <person name="Kyrpides N."/>
            <person name="Ivanova N."/>
            <person name="Chistoservova L."/>
            <person name="Kalyuzhnaya M."/>
            <person name="Woyke T."/>
        </authorList>
    </citation>
    <scope>NUCLEOTIDE SEQUENCE [LARGE SCALE GENOMIC DNA]</scope>
    <source>
        <strain evidence="3">301</strain>
    </source>
</reference>
<dbReference type="HOGENOM" id="CLU_586367_0_0_4"/>
<organism evidence="2 3">
    <name type="scientific">Methylotenera versatilis (strain 301)</name>
    <dbReference type="NCBI Taxonomy" id="666681"/>
    <lineage>
        <taxon>Bacteria</taxon>
        <taxon>Pseudomonadati</taxon>
        <taxon>Pseudomonadota</taxon>
        <taxon>Betaproteobacteria</taxon>
        <taxon>Nitrosomonadales</taxon>
        <taxon>Methylophilaceae</taxon>
        <taxon>Methylotenera</taxon>
    </lineage>
</organism>
<gene>
    <name evidence="2" type="ordered locus">M301_0738</name>
</gene>
<dbReference type="RefSeq" id="WP_013147438.1">
    <property type="nucleotide sequence ID" value="NC_014207.1"/>
</dbReference>
<evidence type="ECO:0000313" key="2">
    <source>
        <dbReference type="EMBL" id="ADI29122.1"/>
    </source>
</evidence>
<evidence type="ECO:0008006" key="4">
    <source>
        <dbReference type="Google" id="ProtNLM"/>
    </source>
</evidence>
<dbReference type="EMBL" id="CP002056">
    <property type="protein sequence ID" value="ADI29122.1"/>
    <property type="molecule type" value="Genomic_DNA"/>
</dbReference>
<reference evidence="2 3" key="2">
    <citation type="journal article" date="2011" name="J. Bacteriol.">
        <title>Genomes of three methylotrophs from a single niche uncover genetic and metabolic divergence of Methylophilaceae.</title>
        <authorList>
            <person name="Lapidus A."/>
            <person name="Clum A."/>
            <person name="Labutti K."/>
            <person name="Kaluzhnaya M.G."/>
            <person name="Lim S."/>
            <person name="Beck D.A."/>
            <person name="Glavina Del Rio T."/>
            <person name="Nolan M."/>
            <person name="Mavromatis K."/>
            <person name="Huntemann M."/>
            <person name="Lucas S."/>
            <person name="Lidstrom M.E."/>
            <person name="Ivanova N."/>
            <person name="Chistoserdova L."/>
        </authorList>
    </citation>
    <scope>NUCLEOTIDE SEQUENCE [LARGE SCALE GENOMIC DNA]</scope>
    <source>
        <strain evidence="2 3">301</strain>
    </source>
</reference>
<keyword evidence="3" id="KW-1185">Reference proteome</keyword>
<dbReference type="KEGG" id="meh:M301_0738"/>
<dbReference type="Proteomes" id="UP000000383">
    <property type="component" value="Chromosome"/>
</dbReference>
<proteinExistence type="predicted"/>
<accession>D7DNV5</accession>
<feature type="chain" id="PRO_5003094859" description="PBP domain-containing protein" evidence="1">
    <location>
        <begin position="22"/>
        <end position="500"/>
    </location>
</feature>
<dbReference type="AlphaFoldDB" id="D7DNV5"/>
<keyword evidence="1" id="KW-0732">Signal</keyword>
<evidence type="ECO:0000256" key="1">
    <source>
        <dbReference type="SAM" id="SignalP"/>
    </source>
</evidence>
<sequence precursor="true">MKLTKIALAVACLVGSAQAFAAPVTAAQISAAKTAGTLQQAWISGNSAPTRSIYEGWVGAGAGVGCDAGTNTIFSNQAATSSNVTPGSIGNFNAYACTRGGVVSVLYHTVDGGSLNAYTPHTVGTKLARVKFVGTGNGCNATSTTYTDASNSDNNATVWKGCSLVGVALPANAIATPATNATNAAAVAADSLAPQLPVGGFSDVEASLFPVQIGGGDVSAVGTDSAAGMGQVFGVVVSKPLYRAMQVKQGISANTDALDPNFDPANAPTISKAQYTSIVASGGTYQTDWSPIVGAAGAGKKIVVARRVQTSGSQASSNAFFLNNPCATGVSANLNPLTAADSNSSIEVFEGSGTGNVKTRITTASNSAGADNFAIGVISAENDWRIESATGGQNGYRFVKVEGVHPEAGDTANARVTATNGAYPFHMEMHNFVANSATGFGAAVVGQITAALVNPPSTSCAVLPRGLTISPLAGSSCTVGAQVAKMTNQGNNCAPTLLTE</sequence>
<dbReference type="OrthoDB" id="8907005at2"/>
<dbReference type="eggNOG" id="ENOG5031TIS">
    <property type="taxonomic scope" value="Bacteria"/>
</dbReference>
<protein>
    <recommendedName>
        <fullName evidence="4">PBP domain-containing protein</fullName>
    </recommendedName>
</protein>
<name>D7DNV5_METV0</name>
<dbReference type="STRING" id="666681.M301_0738"/>
<evidence type="ECO:0000313" key="3">
    <source>
        <dbReference type="Proteomes" id="UP000000383"/>
    </source>
</evidence>
<feature type="signal peptide" evidence="1">
    <location>
        <begin position="1"/>
        <end position="21"/>
    </location>
</feature>